<name>A0A7G7VKW0_9FIRM</name>
<proteinExistence type="predicted"/>
<evidence type="ECO:0000313" key="4">
    <source>
        <dbReference type="Proteomes" id="UP000515480"/>
    </source>
</evidence>
<dbReference type="Proteomes" id="UP000515480">
    <property type="component" value="Chromosome"/>
</dbReference>
<reference evidence="3 4" key="1">
    <citation type="submission" date="2020-07" db="EMBL/GenBank/DDBJ databases">
        <title>Complete genome and description of Selenomonas timonensis sp. nov., a new bacterium isolated from a gingivitis subject.</title>
        <authorList>
            <person name="Antezack A."/>
        </authorList>
    </citation>
    <scope>NUCLEOTIDE SEQUENCE [LARGE SCALE GENOMIC DNA]</scope>
    <source>
        <strain evidence="3 4">Marseille-Q3039</strain>
    </source>
</reference>
<dbReference type="RefSeq" id="WP_185980691.1">
    <property type="nucleotide sequence ID" value="NZ_CP060204.1"/>
</dbReference>
<feature type="signal peptide" evidence="2">
    <location>
        <begin position="1"/>
        <end position="22"/>
    </location>
</feature>
<gene>
    <name evidence="3" type="ORF">H1B31_01975</name>
</gene>
<feature type="region of interest" description="Disordered" evidence="1">
    <location>
        <begin position="28"/>
        <end position="48"/>
    </location>
</feature>
<evidence type="ECO:0000256" key="1">
    <source>
        <dbReference type="SAM" id="MobiDB-lite"/>
    </source>
</evidence>
<dbReference type="AlphaFoldDB" id="A0A7G7VKW0"/>
<feature type="chain" id="PRO_5028897245" evidence="2">
    <location>
        <begin position="23"/>
        <end position="285"/>
    </location>
</feature>
<dbReference type="KEGG" id="stim:H1B31_01975"/>
<accession>A0A7G7VKW0</accession>
<keyword evidence="2" id="KW-0732">Signal</keyword>
<keyword evidence="4" id="KW-1185">Reference proteome</keyword>
<dbReference type="EMBL" id="CP060204">
    <property type="protein sequence ID" value="QNH54753.1"/>
    <property type="molecule type" value="Genomic_DNA"/>
</dbReference>
<evidence type="ECO:0000256" key="2">
    <source>
        <dbReference type="SAM" id="SignalP"/>
    </source>
</evidence>
<evidence type="ECO:0000313" key="3">
    <source>
        <dbReference type="EMBL" id="QNH54753.1"/>
    </source>
</evidence>
<sequence length="285" mass="31788">MHTKTFLSALLSAVLLCAPLSAAENVLSDRTEEHTRPPQSLENVQDRAARDWSRSVETPVSWLTVEDHVLTVYDKNDSKAYRAVYPEIALVDDDTSPLAKALREWSAEQSMGAWHSSIRTASEEARRDGYELPFYYSDITPISRWGRVDEHLVSFFMEGSSYVGGAHPIAHVDAYTFDRKTGRQIALDEIVTNRTLLIAAIEAAFQTQYPAAVERDFPHGVMEALLIQHPSEKGLASFCWYMAADGSLVIYYPDSVLASYAAGAFTLTIARQDAPRLFTAAYPMN</sequence>
<dbReference type="Gene3D" id="3.30.565.40">
    <property type="entry name" value="Fervidobacterium nodosum Rt17-B1 like"/>
    <property type="match status" value="1"/>
</dbReference>
<protein>
    <submittedName>
        <fullName evidence="3">DUF3298 domain-containing protein</fullName>
    </submittedName>
</protein>
<organism evidence="3 4">
    <name type="scientific">Selenomonas timonae</name>
    <dbReference type="NCBI Taxonomy" id="2754044"/>
    <lineage>
        <taxon>Bacteria</taxon>
        <taxon>Bacillati</taxon>
        <taxon>Bacillota</taxon>
        <taxon>Negativicutes</taxon>
        <taxon>Selenomonadales</taxon>
        <taxon>Selenomonadaceae</taxon>
        <taxon>Selenomonas</taxon>
    </lineage>
</organism>